<dbReference type="GO" id="GO:0005886">
    <property type="term" value="C:plasma membrane"/>
    <property type="evidence" value="ECO:0007669"/>
    <property type="project" value="UniProtKB-SubCell"/>
</dbReference>
<dbReference type="InterPro" id="IPR027417">
    <property type="entry name" value="P-loop_NTPase"/>
</dbReference>
<evidence type="ECO:0000256" key="2">
    <source>
        <dbReference type="ARBA" id="ARBA00022490"/>
    </source>
</evidence>
<evidence type="ECO:0000256" key="7">
    <source>
        <dbReference type="ARBA" id="ARBA00023170"/>
    </source>
</evidence>
<dbReference type="EC" id="3.6.5.4" evidence="9"/>
<dbReference type="InterPro" id="IPR004390">
    <property type="entry name" value="SR_rcpt_FtsY"/>
</dbReference>
<comment type="catalytic activity">
    <reaction evidence="8 9">
        <text>GTP + H2O = GDP + phosphate + H(+)</text>
        <dbReference type="Rhea" id="RHEA:19669"/>
        <dbReference type="ChEBI" id="CHEBI:15377"/>
        <dbReference type="ChEBI" id="CHEBI:15378"/>
        <dbReference type="ChEBI" id="CHEBI:37565"/>
        <dbReference type="ChEBI" id="CHEBI:43474"/>
        <dbReference type="ChEBI" id="CHEBI:58189"/>
        <dbReference type="EC" id="3.6.5.4"/>
    </reaction>
</comment>
<keyword evidence="3 9" id="KW-0547">Nucleotide-binding</keyword>
<dbReference type="Pfam" id="PF02881">
    <property type="entry name" value="SRP54_N"/>
    <property type="match status" value="1"/>
</dbReference>
<dbReference type="Proteomes" id="UP000280960">
    <property type="component" value="Chromosome"/>
</dbReference>
<dbReference type="FunFam" id="1.20.120.140:FF:000002">
    <property type="entry name" value="Signal recognition particle receptor FtsY"/>
    <property type="match status" value="1"/>
</dbReference>
<proteinExistence type="inferred from homology"/>
<dbReference type="AlphaFoldDB" id="A0A3G2R9S8"/>
<dbReference type="KEGG" id="bacg:D2962_07180"/>
<dbReference type="GO" id="GO:0005525">
    <property type="term" value="F:GTP binding"/>
    <property type="evidence" value="ECO:0007669"/>
    <property type="project" value="UniProtKB-UniRule"/>
</dbReference>
<evidence type="ECO:0000259" key="10">
    <source>
        <dbReference type="PROSITE" id="PS00300"/>
    </source>
</evidence>
<dbReference type="FunFam" id="3.40.50.300:FF:000053">
    <property type="entry name" value="Signal recognition particle receptor FtsY"/>
    <property type="match status" value="1"/>
</dbReference>
<dbReference type="RefSeq" id="WP_120766870.1">
    <property type="nucleotide sequence ID" value="NZ_CP033169.1"/>
</dbReference>
<name>A0A3G2R9S8_9FIRM</name>
<keyword evidence="4 9" id="KW-0378">Hydrolase</keyword>
<keyword evidence="12" id="KW-1185">Reference proteome</keyword>
<dbReference type="SMART" id="SM00382">
    <property type="entry name" value="AAA"/>
    <property type="match status" value="1"/>
</dbReference>
<dbReference type="GO" id="GO:0006614">
    <property type="term" value="P:SRP-dependent cotranslational protein targeting to membrane"/>
    <property type="evidence" value="ECO:0007669"/>
    <property type="project" value="InterPro"/>
</dbReference>
<keyword evidence="5 9" id="KW-0342">GTP-binding</keyword>
<evidence type="ECO:0000313" key="11">
    <source>
        <dbReference type="EMBL" id="AYO32231.1"/>
    </source>
</evidence>
<dbReference type="HAMAP" id="MF_00920">
    <property type="entry name" value="FtsY"/>
    <property type="match status" value="1"/>
</dbReference>
<dbReference type="InterPro" id="IPR000897">
    <property type="entry name" value="SRP54_GTPase_dom"/>
</dbReference>
<evidence type="ECO:0000256" key="4">
    <source>
        <dbReference type="ARBA" id="ARBA00022801"/>
    </source>
</evidence>
<dbReference type="Gene3D" id="1.20.120.140">
    <property type="entry name" value="Signal recognition particle SRP54, nucleotide-binding domain"/>
    <property type="match status" value="1"/>
</dbReference>
<dbReference type="SMART" id="SM00962">
    <property type="entry name" value="SRP54"/>
    <property type="match status" value="1"/>
</dbReference>
<dbReference type="Gene3D" id="3.40.50.300">
    <property type="entry name" value="P-loop containing nucleotide triphosphate hydrolases"/>
    <property type="match status" value="1"/>
</dbReference>
<dbReference type="GO" id="GO:0003924">
    <property type="term" value="F:GTPase activity"/>
    <property type="evidence" value="ECO:0007669"/>
    <property type="project" value="UniProtKB-UniRule"/>
</dbReference>
<feature type="binding site" evidence="9">
    <location>
        <begin position="105"/>
        <end position="112"/>
    </location>
    <ligand>
        <name>GTP</name>
        <dbReference type="ChEBI" id="CHEBI:37565"/>
    </ligand>
</feature>
<evidence type="ECO:0000313" key="12">
    <source>
        <dbReference type="Proteomes" id="UP000280960"/>
    </source>
</evidence>
<keyword evidence="1 9" id="KW-1003">Cell membrane</keyword>
<dbReference type="SMART" id="SM00963">
    <property type="entry name" value="SRP54_N"/>
    <property type="match status" value="1"/>
</dbReference>
<dbReference type="PANTHER" id="PTHR43134:SF1">
    <property type="entry name" value="SIGNAL RECOGNITION PARTICLE RECEPTOR SUBUNIT ALPHA"/>
    <property type="match status" value="1"/>
</dbReference>
<sequence>MGFFDKLKQGLSKTRNNFTEKIDNLLKFTRKVDEETLEELEEVLISADVGVNVTQKLMESLREHVKSSRIRSTEDLKAALKEEIKGLFPQQKMSLQPPCILLVVGVNGVGKTTSIGKLAHNFKNRGYKVIMAAGDTFRAAAAEQLDVWGQRSGVDVIRHQEGSDPASVLFDAIQAGKSRRADIIICDTAGRLHTKKNLMEELRKLYRVCQKEYPDAQLLSLMVLDATTGQNALAQARIFKEAVDISGIVLTKLDGTARGGIAIAIAQELNIPVWFIGVGEGIDDLQDFNPDEFVDAIL</sequence>
<dbReference type="NCBIfam" id="TIGR00064">
    <property type="entry name" value="ftsY"/>
    <property type="match status" value="1"/>
</dbReference>
<feature type="binding site" evidence="9">
    <location>
        <begin position="251"/>
        <end position="254"/>
    </location>
    <ligand>
        <name>GTP</name>
        <dbReference type="ChEBI" id="CHEBI:37565"/>
    </ligand>
</feature>
<keyword evidence="7 9" id="KW-0675">Receptor</keyword>
<dbReference type="GO" id="GO:0005047">
    <property type="term" value="F:signal recognition particle binding"/>
    <property type="evidence" value="ECO:0007669"/>
    <property type="project" value="TreeGrafter"/>
</dbReference>
<dbReference type="InterPro" id="IPR036225">
    <property type="entry name" value="SRP/SRP_N"/>
</dbReference>
<dbReference type="InterPro" id="IPR013822">
    <property type="entry name" value="Signal_recog_particl_SRP54_hlx"/>
</dbReference>
<protein>
    <recommendedName>
        <fullName evidence="9">Signal recognition particle receptor FtsY</fullName>
        <shortName evidence="9">SRP receptor</shortName>
        <ecNumber evidence="9">3.6.5.4</ecNumber>
    </recommendedName>
</protein>
<evidence type="ECO:0000256" key="5">
    <source>
        <dbReference type="ARBA" id="ARBA00023134"/>
    </source>
</evidence>
<keyword evidence="6 9" id="KW-0472">Membrane</keyword>
<accession>A0A3G2R9S8</accession>
<gene>
    <name evidence="9 11" type="primary">ftsY</name>
    <name evidence="11" type="ORF">D2962_07180</name>
</gene>
<reference evidence="11 12" key="1">
    <citation type="submission" date="2018-10" db="EMBL/GenBank/DDBJ databases">
        <authorList>
            <person name="Zhang X."/>
        </authorList>
    </citation>
    <scope>NUCLEOTIDE SEQUENCE [LARGE SCALE GENOMIC DNA]</scope>
    <source>
        <strain evidence="11 12">SK-G1</strain>
    </source>
</reference>
<organism evidence="11 12">
    <name type="scientific">Biomaibacter acetigenes</name>
    <dbReference type="NCBI Taxonomy" id="2316383"/>
    <lineage>
        <taxon>Bacteria</taxon>
        <taxon>Bacillati</taxon>
        <taxon>Bacillota</taxon>
        <taxon>Clostridia</taxon>
        <taxon>Thermosediminibacterales</taxon>
        <taxon>Tepidanaerobacteraceae</taxon>
        <taxon>Biomaibacter</taxon>
    </lineage>
</organism>
<dbReference type="SUPFAM" id="SSF47364">
    <property type="entry name" value="Domain of the SRP/SRP receptor G-proteins"/>
    <property type="match status" value="1"/>
</dbReference>
<dbReference type="CDD" id="cd17874">
    <property type="entry name" value="FtsY"/>
    <property type="match status" value="1"/>
</dbReference>
<comment type="similarity">
    <text evidence="9">Belongs to the GTP-binding SRP family. FtsY subfamily.</text>
</comment>
<dbReference type="InterPro" id="IPR003593">
    <property type="entry name" value="AAA+_ATPase"/>
</dbReference>
<evidence type="ECO:0000256" key="8">
    <source>
        <dbReference type="ARBA" id="ARBA00048027"/>
    </source>
</evidence>
<evidence type="ECO:0000256" key="9">
    <source>
        <dbReference type="HAMAP-Rule" id="MF_00920"/>
    </source>
</evidence>
<dbReference type="SUPFAM" id="SSF52540">
    <property type="entry name" value="P-loop containing nucleoside triphosphate hydrolases"/>
    <property type="match status" value="1"/>
</dbReference>
<dbReference type="EMBL" id="CP033169">
    <property type="protein sequence ID" value="AYO32231.1"/>
    <property type="molecule type" value="Genomic_DNA"/>
</dbReference>
<comment type="subunit">
    <text evidence="9">Part of the signal recognition particle protein translocation system, which is composed of SRP and FtsY.</text>
</comment>
<feature type="binding site" evidence="9">
    <location>
        <begin position="187"/>
        <end position="191"/>
    </location>
    <ligand>
        <name>GTP</name>
        <dbReference type="ChEBI" id="CHEBI:37565"/>
    </ligand>
</feature>
<dbReference type="PROSITE" id="PS00300">
    <property type="entry name" value="SRP54"/>
    <property type="match status" value="1"/>
</dbReference>
<dbReference type="PANTHER" id="PTHR43134">
    <property type="entry name" value="SIGNAL RECOGNITION PARTICLE RECEPTOR SUBUNIT ALPHA"/>
    <property type="match status" value="1"/>
</dbReference>
<evidence type="ECO:0000256" key="3">
    <source>
        <dbReference type="ARBA" id="ARBA00022741"/>
    </source>
</evidence>
<feature type="domain" description="SRP54-type proteins GTP-binding" evidence="10">
    <location>
        <begin position="272"/>
        <end position="285"/>
    </location>
</feature>
<keyword evidence="2 9" id="KW-0963">Cytoplasm</keyword>
<dbReference type="Pfam" id="PF00448">
    <property type="entry name" value="SRP54"/>
    <property type="match status" value="1"/>
</dbReference>
<evidence type="ECO:0000256" key="1">
    <source>
        <dbReference type="ARBA" id="ARBA00022475"/>
    </source>
</evidence>
<evidence type="ECO:0000256" key="6">
    <source>
        <dbReference type="ARBA" id="ARBA00023136"/>
    </source>
</evidence>
<dbReference type="InterPro" id="IPR042101">
    <property type="entry name" value="SRP54_N_sf"/>
</dbReference>
<comment type="function">
    <text evidence="9">Involved in targeting and insertion of nascent membrane proteins into the cytoplasmic membrane. Acts as a receptor for the complex formed by the signal recognition particle (SRP) and the ribosome-nascent chain (RNC).</text>
</comment>
<comment type="subcellular location">
    <subcellularLocation>
        <location evidence="9">Cell membrane</location>
        <topology evidence="9">Peripheral membrane protein</topology>
        <orientation evidence="9">Cytoplasmic side</orientation>
    </subcellularLocation>
    <subcellularLocation>
        <location evidence="9">Cytoplasm</location>
    </subcellularLocation>
</comment>
<dbReference type="GO" id="GO:0005737">
    <property type="term" value="C:cytoplasm"/>
    <property type="evidence" value="ECO:0007669"/>
    <property type="project" value="UniProtKB-SubCell"/>
</dbReference>